<feature type="domain" description="PD-(D/E)XK endonuclease-like" evidence="1">
    <location>
        <begin position="642"/>
        <end position="918"/>
    </location>
</feature>
<dbReference type="OrthoDB" id="9761147at2"/>
<dbReference type="NCBIfam" id="TIGR03623">
    <property type="entry name" value="probable DNA repair protein"/>
    <property type="match status" value="1"/>
</dbReference>
<dbReference type="InterPro" id="IPR038726">
    <property type="entry name" value="PDDEXK_AddAB-type"/>
</dbReference>
<evidence type="ECO:0000313" key="3">
    <source>
        <dbReference type="Proteomes" id="UP000199533"/>
    </source>
</evidence>
<sequence>MLDLSQFPQLPFDAFFKRLNSGITVTTTVVTPNRRLAQALKDSFNQHQTNQHKAVWHSADILPFTSFLERIYLDVLYSSEFQDIPLLLTSAQAHVLWEKVIQSSDIGRALLNITQTARHAYEAWQLRHVWRLSAEGKHYLLNDDSKVFQIWADNYETLLAEKHLIDPACLVDLIVNSFEQMNMAKFNYLFCYGFENLTPQQLFFLDKLQKAGCEVIQVKPQIILQDQSGVAGISRTCYVDGQEEIYRAAVWARSRLEANHAASIGVIVPALGNYRNAVLRIFGEVMQPDVQDALPQKNSQQRQNMPFNISLGLPLTAYPLVDTAFSILELMGQGLPFERAGCLLRSPFLEGGESEFNHRALLDMQLRQYAEPFITLEQLVMLIQQIESTDEGSAKSSGPKCPILIKNLLSLRAFRQHNLPRKGQHAVYAQLISQVLQIMGFPGERTLDSTEYQTLQKWHEVLSDFATLDRVISTSLYKEAFKRLKYMAQNTLFQPQTPSVPIQILGVLEAAGMTFDHLWVMGLSDEQWPLRPRPNPFLPYELQKKARIPMASTAEALNYSRQLKDGWLSCAGEVVLSHPKFSNRADAQEMAPSQMIRSIPDCSLDLPQYMNHLDPIIATACLESIVDYAVQPADKREIKGGVTVIKDYAACPFRAWARHRVKIKSREEPHVGFNAMERGILVHHALCLIWRQLKSKETLDTIASGDLTRMLTDAANKAILVIKQRRPFALTERLAAIEQRRLINLVREWLDKERKRGGFSVVATEEQSTVQVGQLVLKVRLDRVDKLDDGQRLIIDYKTRLHGINTMLGERPDEPQLPLYLVMVQPDIPGAAGVVFASVKPGQMDFSGIAREQELLPGVKAFNEIKTCANFSTWDELIARWKQDFINLADGFLNGDASVLPKNYPLTCQYCEIKPFCRIYERIESITEEQDTEHD</sequence>
<dbReference type="STRING" id="52441.SAMN05216302_102350"/>
<reference evidence="3" key="1">
    <citation type="submission" date="2016-10" db="EMBL/GenBank/DDBJ databases">
        <authorList>
            <person name="Varghese N."/>
            <person name="Submissions S."/>
        </authorList>
    </citation>
    <scope>NUCLEOTIDE SEQUENCE [LARGE SCALE GENOMIC DNA]</scope>
    <source>
        <strain evidence="3">Nm69</strain>
    </source>
</reference>
<protein>
    <submittedName>
        <fullName evidence="2">Probable DNA repair protein</fullName>
    </submittedName>
</protein>
<gene>
    <name evidence="2" type="ORF">SAMN05216302_102350</name>
</gene>
<accession>A0A1I4DXB0</accession>
<dbReference type="Gene3D" id="3.90.320.10">
    <property type="match status" value="1"/>
</dbReference>
<dbReference type="RefSeq" id="WP_090701154.1">
    <property type="nucleotide sequence ID" value="NZ_FOSP01000023.1"/>
</dbReference>
<dbReference type="EMBL" id="FOSP01000023">
    <property type="protein sequence ID" value="SFK97330.1"/>
    <property type="molecule type" value="Genomic_DNA"/>
</dbReference>
<dbReference type="Proteomes" id="UP000199533">
    <property type="component" value="Unassembled WGS sequence"/>
</dbReference>
<dbReference type="InterPro" id="IPR027417">
    <property type="entry name" value="P-loop_NTPase"/>
</dbReference>
<organism evidence="2 3">
    <name type="scientific">Nitrosomonas aestuarii</name>
    <dbReference type="NCBI Taxonomy" id="52441"/>
    <lineage>
        <taxon>Bacteria</taxon>
        <taxon>Pseudomonadati</taxon>
        <taxon>Pseudomonadota</taxon>
        <taxon>Betaproteobacteria</taxon>
        <taxon>Nitrosomonadales</taxon>
        <taxon>Nitrosomonadaceae</taxon>
        <taxon>Nitrosomonas</taxon>
    </lineage>
</organism>
<dbReference type="AlphaFoldDB" id="A0A1I4DXB0"/>
<dbReference type="InterPro" id="IPR019925">
    <property type="entry name" value="DNA_repair_protein_predicted"/>
</dbReference>
<evidence type="ECO:0000259" key="1">
    <source>
        <dbReference type="Pfam" id="PF12705"/>
    </source>
</evidence>
<evidence type="ECO:0000313" key="2">
    <source>
        <dbReference type="EMBL" id="SFK97330.1"/>
    </source>
</evidence>
<proteinExistence type="predicted"/>
<keyword evidence="3" id="KW-1185">Reference proteome</keyword>
<dbReference type="SUPFAM" id="SSF52540">
    <property type="entry name" value="P-loop containing nucleoside triphosphate hydrolases"/>
    <property type="match status" value="1"/>
</dbReference>
<dbReference type="InterPro" id="IPR011604">
    <property type="entry name" value="PDDEXK-like_dom_sf"/>
</dbReference>
<name>A0A1I4DXB0_9PROT</name>
<dbReference type="Pfam" id="PF12705">
    <property type="entry name" value="PDDEXK_1"/>
    <property type="match status" value="1"/>
</dbReference>